<dbReference type="AlphaFoldDB" id="A0A1S2LK95"/>
<organism evidence="1 2">
    <name type="scientific">Anaerobacillus arseniciselenatis</name>
    <dbReference type="NCBI Taxonomy" id="85682"/>
    <lineage>
        <taxon>Bacteria</taxon>
        <taxon>Bacillati</taxon>
        <taxon>Bacillota</taxon>
        <taxon>Bacilli</taxon>
        <taxon>Bacillales</taxon>
        <taxon>Bacillaceae</taxon>
        <taxon>Anaerobacillus</taxon>
    </lineage>
</organism>
<evidence type="ECO:0000313" key="2">
    <source>
        <dbReference type="Proteomes" id="UP000180098"/>
    </source>
</evidence>
<accession>A0A1S2LK95</accession>
<dbReference type="OrthoDB" id="8479006at2"/>
<keyword evidence="2" id="KW-1185">Reference proteome</keyword>
<dbReference type="EMBL" id="MLQQ01000018">
    <property type="protein sequence ID" value="OIJ12958.1"/>
    <property type="molecule type" value="Genomic_DNA"/>
</dbReference>
<protein>
    <submittedName>
        <fullName evidence="1">Uncharacterized protein</fullName>
    </submittedName>
</protein>
<name>A0A1S2LK95_9BACI</name>
<reference evidence="1 2" key="1">
    <citation type="submission" date="2016-10" db="EMBL/GenBank/DDBJ databases">
        <title>Draft genome sequences of four alkaliphilic bacteria belonging to the Anaerobacillus genus.</title>
        <authorList>
            <person name="Bassil N.M."/>
            <person name="Lloyd J.R."/>
        </authorList>
    </citation>
    <scope>NUCLEOTIDE SEQUENCE [LARGE SCALE GENOMIC DNA]</scope>
    <source>
        <strain evidence="1 2">DSM 15340</strain>
    </source>
</reference>
<comment type="caution">
    <text evidence="1">The sequence shown here is derived from an EMBL/GenBank/DDBJ whole genome shotgun (WGS) entry which is preliminary data.</text>
</comment>
<dbReference type="RefSeq" id="WP_071313265.1">
    <property type="nucleotide sequence ID" value="NZ_MLQQ01000018.1"/>
</dbReference>
<evidence type="ECO:0000313" key="1">
    <source>
        <dbReference type="EMBL" id="OIJ12958.1"/>
    </source>
</evidence>
<dbReference type="Proteomes" id="UP000180098">
    <property type="component" value="Unassembled WGS sequence"/>
</dbReference>
<sequence>MSDKKYYSERNNIRERERYNEKDLSELFVQTYYELSDKKMFEELIGYTDTWGNRIKGKIAGSFDTFVFKRIGKRDLVPIDDEIFYREDDVFDLMELFYDYVSQPVKIQPIREYDKEAGKNEFRKEMNTILNNYGKGFELSVQGYIREIIDTGLEKVVDEKHEFVNDDDSEKRIEDAKKKFFHYKADEADKRGAILEVGAVLEKLKKTGKLGFNKKDENDLFEVLNNFSLRHNRPDQKPNYDKGIFYPWLFFNLLSAVDASLKLQKRKAVIF</sequence>
<gene>
    <name evidence="1" type="ORF">BKP35_10385</name>
</gene>
<proteinExistence type="predicted"/>